<evidence type="ECO:0000313" key="1">
    <source>
        <dbReference type="EMBL" id="GAG75206.1"/>
    </source>
</evidence>
<dbReference type="EMBL" id="BART01015817">
    <property type="protein sequence ID" value="GAG75206.1"/>
    <property type="molecule type" value="Genomic_DNA"/>
</dbReference>
<proteinExistence type="predicted"/>
<gene>
    <name evidence="1" type="ORF">S01H4_30612</name>
</gene>
<reference evidence="1" key="1">
    <citation type="journal article" date="2014" name="Front. Microbiol.">
        <title>High frequency of phylogenetically diverse reductive dehalogenase-homologous genes in deep subseafloor sedimentary metagenomes.</title>
        <authorList>
            <person name="Kawai M."/>
            <person name="Futagami T."/>
            <person name="Toyoda A."/>
            <person name="Takaki Y."/>
            <person name="Nishi S."/>
            <person name="Hori S."/>
            <person name="Arai W."/>
            <person name="Tsubouchi T."/>
            <person name="Morono Y."/>
            <person name="Uchiyama I."/>
            <person name="Ito T."/>
            <person name="Fujiyama A."/>
            <person name="Inagaki F."/>
            <person name="Takami H."/>
        </authorList>
    </citation>
    <scope>NUCLEOTIDE SEQUENCE</scope>
    <source>
        <strain evidence="1">Expedition CK06-06</strain>
    </source>
</reference>
<organism evidence="1">
    <name type="scientific">marine sediment metagenome</name>
    <dbReference type="NCBI Taxonomy" id="412755"/>
    <lineage>
        <taxon>unclassified sequences</taxon>
        <taxon>metagenomes</taxon>
        <taxon>ecological metagenomes</taxon>
    </lineage>
</organism>
<accession>X1BST2</accession>
<name>X1BST2_9ZZZZ</name>
<comment type="caution">
    <text evidence="1">The sequence shown here is derived from an EMBL/GenBank/DDBJ whole genome shotgun (WGS) entry which is preliminary data.</text>
</comment>
<sequence length="50" mass="5710">MIIFAIVRILSYRVKMSKNKFTTQSIPLKQYVKKGKIRGLKKGKERGGGL</sequence>
<protein>
    <submittedName>
        <fullName evidence="1">Uncharacterized protein</fullName>
    </submittedName>
</protein>
<dbReference type="AlphaFoldDB" id="X1BST2"/>